<dbReference type="AlphaFoldDB" id="A0AA35Y196"/>
<dbReference type="SMART" id="SM00490">
    <property type="entry name" value="HELICc"/>
    <property type="match status" value="1"/>
</dbReference>
<evidence type="ECO:0000256" key="8">
    <source>
        <dbReference type="ARBA" id="ARBA00022806"/>
    </source>
</evidence>
<dbReference type="SMART" id="SM00956">
    <property type="entry name" value="RQC"/>
    <property type="match status" value="1"/>
</dbReference>
<dbReference type="Pfam" id="PF09382">
    <property type="entry name" value="RQC"/>
    <property type="match status" value="1"/>
</dbReference>
<dbReference type="InterPro" id="IPR014001">
    <property type="entry name" value="Helicase_ATP-bd"/>
</dbReference>
<keyword evidence="7 20" id="KW-0378">Hydrolase</keyword>
<gene>
    <name evidence="20" type="primary">recQ</name>
    <name evidence="20" type="ORF">MCNOR_2758</name>
</gene>
<dbReference type="GO" id="GO:0009378">
    <property type="term" value="F:four-way junction helicase activity"/>
    <property type="evidence" value="ECO:0007669"/>
    <property type="project" value="TreeGrafter"/>
</dbReference>
<dbReference type="PROSITE" id="PS51194">
    <property type="entry name" value="HELICASE_CTER"/>
    <property type="match status" value="1"/>
</dbReference>
<dbReference type="Pfam" id="PF16124">
    <property type="entry name" value="RecQ_Zn_bind"/>
    <property type="match status" value="1"/>
</dbReference>
<dbReference type="FunFam" id="1.10.10.10:FF:000175">
    <property type="entry name" value="ATP-dependent DNA helicase RecQ"/>
    <property type="match status" value="1"/>
</dbReference>
<dbReference type="InterPro" id="IPR029491">
    <property type="entry name" value="Helicase_HTH"/>
</dbReference>
<dbReference type="NCBIfam" id="TIGR01389">
    <property type="entry name" value="recQ"/>
    <property type="match status" value="1"/>
</dbReference>
<keyword evidence="9" id="KW-0862">Zinc</keyword>
<evidence type="ECO:0000256" key="14">
    <source>
        <dbReference type="ARBA" id="ARBA00023235"/>
    </source>
</evidence>
<evidence type="ECO:0000256" key="9">
    <source>
        <dbReference type="ARBA" id="ARBA00022833"/>
    </source>
</evidence>
<evidence type="ECO:0000313" key="20">
    <source>
        <dbReference type="EMBL" id="CAI8864986.1"/>
    </source>
</evidence>
<dbReference type="PANTHER" id="PTHR13710:SF105">
    <property type="entry name" value="ATP-DEPENDENT DNA HELICASE Q1"/>
    <property type="match status" value="1"/>
</dbReference>
<dbReference type="GO" id="GO:0009432">
    <property type="term" value="P:SOS response"/>
    <property type="evidence" value="ECO:0007669"/>
    <property type="project" value="UniProtKB-UniRule"/>
</dbReference>
<evidence type="ECO:0000256" key="10">
    <source>
        <dbReference type="ARBA" id="ARBA00022840"/>
    </source>
</evidence>
<dbReference type="SUPFAM" id="SSF52540">
    <property type="entry name" value="P-loop containing nucleoside triphosphate hydrolases"/>
    <property type="match status" value="2"/>
</dbReference>
<keyword evidence="8 20" id="KW-0347">Helicase</keyword>
<dbReference type="GO" id="GO:0016787">
    <property type="term" value="F:hydrolase activity"/>
    <property type="evidence" value="ECO:0007669"/>
    <property type="project" value="UniProtKB-KW"/>
</dbReference>
<dbReference type="PROSITE" id="PS51192">
    <property type="entry name" value="HELICASE_ATP_BIND_1"/>
    <property type="match status" value="1"/>
</dbReference>
<keyword evidence="11" id="KW-0238">DNA-binding</keyword>
<comment type="cofactor">
    <cofactor evidence="2">
        <name>Zn(2+)</name>
        <dbReference type="ChEBI" id="CHEBI:29105"/>
    </cofactor>
</comment>
<dbReference type="Gene3D" id="1.10.10.10">
    <property type="entry name" value="Winged helix-like DNA-binding domain superfamily/Winged helix DNA-binding domain"/>
    <property type="match status" value="1"/>
</dbReference>
<keyword evidence="10" id="KW-0067">ATP-binding</keyword>
<dbReference type="CDD" id="cd18794">
    <property type="entry name" value="SF2_C_RecQ"/>
    <property type="match status" value="1"/>
</dbReference>
<dbReference type="GO" id="GO:0003677">
    <property type="term" value="F:DNA binding"/>
    <property type="evidence" value="ECO:0007669"/>
    <property type="project" value="UniProtKB-KW"/>
</dbReference>
<keyword evidence="13" id="KW-0234">DNA repair</keyword>
<dbReference type="GO" id="GO:0046872">
    <property type="term" value="F:metal ion binding"/>
    <property type="evidence" value="ECO:0007669"/>
    <property type="project" value="UniProtKB-KW"/>
</dbReference>
<keyword evidence="12" id="KW-0233">DNA recombination</keyword>
<dbReference type="GO" id="GO:0006281">
    <property type="term" value="P:DNA repair"/>
    <property type="evidence" value="ECO:0007669"/>
    <property type="project" value="UniProtKB-KW"/>
</dbReference>
<dbReference type="InterPro" id="IPR011545">
    <property type="entry name" value="DEAD/DEAH_box_helicase_dom"/>
</dbReference>
<dbReference type="GO" id="GO:0005737">
    <property type="term" value="C:cytoplasm"/>
    <property type="evidence" value="ECO:0007669"/>
    <property type="project" value="TreeGrafter"/>
</dbReference>
<evidence type="ECO:0000256" key="12">
    <source>
        <dbReference type="ARBA" id="ARBA00023172"/>
    </source>
</evidence>
<evidence type="ECO:0000256" key="4">
    <source>
        <dbReference type="ARBA" id="ARBA00022723"/>
    </source>
</evidence>
<evidence type="ECO:0000313" key="21">
    <source>
        <dbReference type="Proteomes" id="UP001158598"/>
    </source>
</evidence>
<dbReference type="GO" id="GO:0006260">
    <property type="term" value="P:DNA replication"/>
    <property type="evidence" value="ECO:0007669"/>
    <property type="project" value="InterPro"/>
</dbReference>
<evidence type="ECO:0000259" key="17">
    <source>
        <dbReference type="PROSITE" id="PS50967"/>
    </source>
</evidence>
<dbReference type="GO" id="GO:0005524">
    <property type="term" value="F:ATP binding"/>
    <property type="evidence" value="ECO:0007669"/>
    <property type="project" value="UniProtKB-KW"/>
</dbReference>
<evidence type="ECO:0000256" key="15">
    <source>
        <dbReference type="ARBA" id="ARBA00034617"/>
    </source>
</evidence>
<evidence type="ECO:0000256" key="5">
    <source>
        <dbReference type="ARBA" id="ARBA00022741"/>
    </source>
</evidence>
<keyword evidence="5" id="KW-0547">Nucleotide-binding</keyword>
<dbReference type="Pfam" id="PF14493">
    <property type="entry name" value="HTH_40"/>
    <property type="match status" value="1"/>
</dbReference>
<dbReference type="GO" id="GO:0030894">
    <property type="term" value="C:replisome"/>
    <property type="evidence" value="ECO:0007669"/>
    <property type="project" value="TreeGrafter"/>
</dbReference>
<dbReference type="FunFam" id="3.40.50.300:FF:000296">
    <property type="entry name" value="ATP-dependent DNA helicase RecQ"/>
    <property type="match status" value="1"/>
</dbReference>
<dbReference type="InterPro" id="IPR032284">
    <property type="entry name" value="RecQ_Zn-bd"/>
</dbReference>
<evidence type="ECO:0000256" key="13">
    <source>
        <dbReference type="ARBA" id="ARBA00023204"/>
    </source>
</evidence>
<dbReference type="GO" id="GO:0006310">
    <property type="term" value="P:DNA recombination"/>
    <property type="evidence" value="ECO:0007669"/>
    <property type="project" value="UniProtKB-UniRule"/>
</dbReference>
<dbReference type="EMBL" id="OX458332">
    <property type="protein sequence ID" value="CAI8864986.1"/>
    <property type="molecule type" value="Genomic_DNA"/>
</dbReference>
<comment type="catalytic activity">
    <reaction evidence="15">
        <text>Couples ATP hydrolysis with the unwinding of duplex DNA by translocating in the 3'-5' direction.</text>
        <dbReference type="EC" id="5.6.2.4"/>
    </reaction>
</comment>
<evidence type="ECO:0000256" key="16">
    <source>
        <dbReference type="NCBIfam" id="TIGR01389"/>
    </source>
</evidence>
<dbReference type="InterPro" id="IPR002121">
    <property type="entry name" value="HRDC_dom"/>
</dbReference>
<dbReference type="Pfam" id="PF00570">
    <property type="entry name" value="HRDC"/>
    <property type="match status" value="1"/>
</dbReference>
<dbReference type="InterPro" id="IPR027417">
    <property type="entry name" value="P-loop_NTPase"/>
</dbReference>
<evidence type="ECO:0000256" key="7">
    <source>
        <dbReference type="ARBA" id="ARBA00022801"/>
    </source>
</evidence>
<keyword evidence="4" id="KW-0479">Metal-binding</keyword>
<dbReference type="GO" id="GO:0043138">
    <property type="term" value="F:3'-5' DNA helicase activity"/>
    <property type="evidence" value="ECO:0007669"/>
    <property type="project" value="UniProtKB-EC"/>
</dbReference>
<dbReference type="PROSITE" id="PS50967">
    <property type="entry name" value="HRDC"/>
    <property type="match status" value="1"/>
</dbReference>
<dbReference type="Proteomes" id="UP001158598">
    <property type="component" value="Chromosome"/>
</dbReference>
<dbReference type="Pfam" id="PF00270">
    <property type="entry name" value="DEAD"/>
    <property type="match status" value="1"/>
</dbReference>
<dbReference type="SUPFAM" id="SSF47819">
    <property type="entry name" value="HRDC-like"/>
    <property type="match status" value="1"/>
</dbReference>
<dbReference type="InterPro" id="IPR010997">
    <property type="entry name" value="HRDC-like_sf"/>
</dbReference>
<dbReference type="EC" id="5.6.2.4" evidence="16"/>
<feature type="domain" description="Helicase ATP-binding" evidence="18">
    <location>
        <begin position="36"/>
        <end position="204"/>
    </location>
</feature>
<feature type="domain" description="Helicase C-terminal" evidence="19">
    <location>
        <begin position="225"/>
        <end position="375"/>
    </location>
</feature>
<dbReference type="InterPro" id="IPR044876">
    <property type="entry name" value="HRDC_dom_sf"/>
</dbReference>
<evidence type="ECO:0000256" key="3">
    <source>
        <dbReference type="ARBA" id="ARBA00005446"/>
    </source>
</evidence>
<dbReference type="FunFam" id="3.40.50.300:FF:000156">
    <property type="entry name" value="ATP-dependent DNA helicase recQ"/>
    <property type="match status" value="1"/>
</dbReference>
<evidence type="ECO:0000256" key="1">
    <source>
        <dbReference type="ARBA" id="ARBA00001946"/>
    </source>
</evidence>
<keyword evidence="14" id="KW-0413">Isomerase</keyword>
<feature type="domain" description="HRDC" evidence="17">
    <location>
        <begin position="539"/>
        <end position="619"/>
    </location>
</feature>
<dbReference type="Gene3D" id="1.10.150.80">
    <property type="entry name" value="HRDC domain"/>
    <property type="match status" value="1"/>
</dbReference>
<proteinExistence type="inferred from homology"/>
<dbReference type="PANTHER" id="PTHR13710">
    <property type="entry name" value="DNA HELICASE RECQ FAMILY MEMBER"/>
    <property type="match status" value="1"/>
</dbReference>
<accession>A0AA35Y196</accession>
<dbReference type="InterPro" id="IPR001650">
    <property type="entry name" value="Helicase_C-like"/>
</dbReference>
<protein>
    <recommendedName>
        <fullName evidence="16">DNA helicase RecQ</fullName>
        <ecNumber evidence="16">5.6.2.4</ecNumber>
    </recommendedName>
</protein>
<dbReference type="InterPro" id="IPR018982">
    <property type="entry name" value="RQC_domain"/>
</dbReference>
<evidence type="ECO:0000256" key="2">
    <source>
        <dbReference type="ARBA" id="ARBA00001947"/>
    </source>
</evidence>
<name>A0AA35Y196_METCP</name>
<organism evidence="20 21">
    <name type="scientific">Methylococcus capsulatus</name>
    <dbReference type="NCBI Taxonomy" id="414"/>
    <lineage>
        <taxon>Bacteria</taxon>
        <taxon>Pseudomonadati</taxon>
        <taxon>Pseudomonadota</taxon>
        <taxon>Gammaproteobacteria</taxon>
        <taxon>Methylococcales</taxon>
        <taxon>Methylococcaceae</taxon>
        <taxon>Methylococcus</taxon>
    </lineage>
</organism>
<evidence type="ECO:0000256" key="11">
    <source>
        <dbReference type="ARBA" id="ARBA00023125"/>
    </source>
</evidence>
<dbReference type="SMART" id="SM00341">
    <property type="entry name" value="HRDC"/>
    <property type="match status" value="1"/>
</dbReference>
<comment type="similarity">
    <text evidence="3">Belongs to the helicase family. RecQ subfamily.</text>
</comment>
<dbReference type="CDD" id="cd17920">
    <property type="entry name" value="DEXHc_RecQ"/>
    <property type="match status" value="1"/>
</dbReference>
<reference evidence="20" key="1">
    <citation type="submission" date="2023-03" db="EMBL/GenBank/DDBJ databases">
        <authorList>
            <person name="Pearce D."/>
        </authorList>
    </citation>
    <scope>NUCLEOTIDE SEQUENCE</scope>
    <source>
        <strain evidence="20">Mc</strain>
    </source>
</reference>
<evidence type="ECO:0000259" key="19">
    <source>
        <dbReference type="PROSITE" id="PS51194"/>
    </source>
</evidence>
<sequence>MVSAAASMSAAASSPLKTLQTVFGYERFRGLQAEVIEQVLNGGDALVLMPTGGGKSLCYQVPALLRPGTGVVVSPLIALMEDQVGALLQLGVKAAFLNSSLDFQAQREVESRFLAGGLDLLYVAPERLLTERFLNLLDRVRIALFAIDEAHCVSQWGHDFRADYWQLSLLHQRFPTVPRIALTATADERTRGEIIERLGLDEARVFCSGFDRSNIRYAIGLKSNPRQQLLEFIRRDHEGDAGIVYCLSRKKVEETAGWLCSKGLKALPYHAGLSAEIRQHNQRRFLLEEGLIVVATVAFGMGIDKPNVRFVAHLDLPKSLEAYYQETGRAGRDGLPADAWMVYGLQDVITLRSMVESSDADELHKRVERHKLDAMLGFCELTSCRRQTLLQYFGDTLERPCGNCDNCLNPVQTWDATEAARKALSCVYRSGQRFGAHYVIDLLLGKTSERVRGLGHDRLSTFGIGRELDDKQWLSVFRQLVTRGFLVVDWEAHGALRLSPASRPLLKGEQTLFLRKDEETGKTAASARDTRRSAIRFSDPRDENLFQALRGLRRQLADEQSVPPYVILHDAVLMEMVQCRPETHLQLARIPGIGERKLELYGDAFLELIREHAGQRGGGAGAERSTAEESLALFRLGLGVEQIAARRELKPSTVYTHLAQAVARGALDALEVTGLSADEAARIGSVWRSLPQDRPGVIKPLFEALEGRYDYGILRCLLVSWGALSN</sequence>
<dbReference type="Pfam" id="PF00271">
    <property type="entry name" value="Helicase_C"/>
    <property type="match status" value="1"/>
</dbReference>
<evidence type="ECO:0000256" key="6">
    <source>
        <dbReference type="ARBA" id="ARBA00022763"/>
    </source>
</evidence>
<dbReference type="InterPro" id="IPR006293">
    <property type="entry name" value="DNA_helicase_ATP-dep_RecQ_bac"/>
</dbReference>
<dbReference type="Gene3D" id="3.40.50.300">
    <property type="entry name" value="P-loop containing nucleotide triphosphate hydrolases"/>
    <property type="match status" value="2"/>
</dbReference>
<dbReference type="InterPro" id="IPR036388">
    <property type="entry name" value="WH-like_DNA-bd_sf"/>
</dbReference>
<dbReference type="NCBIfam" id="TIGR00614">
    <property type="entry name" value="recQ_fam"/>
    <property type="match status" value="1"/>
</dbReference>
<dbReference type="GO" id="GO:0043590">
    <property type="term" value="C:bacterial nucleoid"/>
    <property type="evidence" value="ECO:0007669"/>
    <property type="project" value="TreeGrafter"/>
</dbReference>
<comment type="cofactor">
    <cofactor evidence="1">
        <name>Mg(2+)</name>
        <dbReference type="ChEBI" id="CHEBI:18420"/>
    </cofactor>
</comment>
<dbReference type="InterPro" id="IPR004589">
    <property type="entry name" value="DNA_helicase_ATP-dep_RecQ"/>
</dbReference>
<keyword evidence="6" id="KW-0227">DNA damage</keyword>
<dbReference type="SMART" id="SM00487">
    <property type="entry name" value="DEXDc"/>
    <property type="match status" value="1"/>
</dbReference>
<evidence type="ECO:0000259" key="18">
    <source>
        <dbReference type="PROSITE" id="PS51192"/>
    </source>
</evidence>
<dbReference type="FunFam" id="1.10.150.80:FF:000002">
    <property type="entry name" value="ATP-dependent DNA helicase RecQ"/>
    <property type="match status" value="1"/>
</dbReference>